<dbReference type="EMBL" id="JAVDTI010000002">
    <property type="protein sequence ID" value="MDR6805439.1"/>
    <property type="molecule type" value="Genomic_DNA"/>
</dbReference>
<feature type="domain" description="Glycosyl hydrolase family 95 catalytic" evidence="1">
    <location>
        <begin position="276"/>
        <end position="632"/>
    </location>
</feature>
<accession>A0ABU1QWA5</accession>
<name>A0ABU1QWA5_9BACT</name>
<dbReference type="InterPro" id="IPR054363">
    <property type="entry name" value="GH95_cat"/>
</dbReference>
<organism evidence="2 3">
    <name type="scientific">Dyadobacter fermentans</name>
    <dbReference type="NCBI Taxonomy" id="94254"/>
    <lineage>
        <taxon>Bacteria</taxon>
        <taxon>Pseudomonadati</taxon>
        <taxon>Bacteroidota</taxon>
        <taxon>Cytophagia</taxon>
        <taxon>Cytophagales</taxon>
        <taxon>Spirosomataceae</taxon>
        <taxon>Dyadobacter</taxon>
    </lineage>
</organism>
<dbReference type="Gene3D" id="2.60.40.1180">
    <property type="entry name" value="Golgi alpha-mannosidase II"/>
    <property type="match status" value="1"/>
</dbReference>
<dbReference type="InterPro" id="IPR008928">
    <property type="entry name" value="6-hairpin_glycosidase_sf"/>
</dbReference>
<dbReference type="Proteomes" id="UP001264980">
    <property type="component" value="Unassembled WGS sequence"/>
</dbReference>
<dbReference type="PANTHER" id="PTHR31084">
    <property type="entry name" value="ALPHA-L-FUCOSIDASE 2"/>
    <property type="match status" value="1"/>
</dbReference>
<dbReference type="SUPFAM" id="SSF48208">
    <property type="entry name" value="Six-hairpin glycosidases"/>
    <property type="match status" value="1"/>
</dbReference>
<reference evidence="2 3" key="1">
    <citation type="submission" date="2023-07" db="EMBL/GenBank/DDBJ databases">
        <title>Sorghum-associated microbial communities from plants grown in Nebraska, USA.</title>
        <authorList>
            <person name="Schachtman D."/>
        </authorList>
    </citation>
    <scope>NUCLEOTIDE SEQUENCE [LARGE SCALE GENOMIC DNA]</scope>
    <source>
        <strain evidence="2 3">BE57</strain>
    </source>
</reference>
<dbReference type="Gene3D" id="2.70.98.50">
    <property type="entry name" value="putative glycoside hydrolase family protein from bacillus halodurans"/>
    <property type="match status" value="1"/>
</dbReference>
<keyword evidence="3" id="KW-1185">Reference proteome</keyword>
<sequence length="730" mass="81936">MKPTFLTLSLFFYQFTGLAQTRETGTSPVTAFHNRWTQPMVSTPSTNKVDGPLMGNGDVTMTLGYKGDVVSYYLSKNDFWRLVSPETLARKDDVSGPRIAGSVNIRIDGYQNAGFTADQQLTDGTTTCHLAAGGGKVALKSWVSAVRNAAFIEITATGRPAQVTVGLNAPENPQARLKKGGEAGTWWLTRAFADSVDIATEVAIGLKVVDRSSSTFTVEPDKKVMIALAVESRFKRKQPLEFVLTQLKKADRHTADMEMARHGAWWQIYWKKSSVTIQDTVLMKAYYQGLYTMAACSRDPRFPPGLFGWVTSDDPQWAGDYHLNYNHQAPFYSLYAANRLEQGAPHDAPLIDFVERGEWYAKNVTHTRGVLYPVGIGPLGIEVTRNHPRYPRTGNEEQGGLFFGQRSNAAYGLLNIAQYWRCTYDERYGKKIYPYARAVADFWEDYLKYENGRYVIYNDAIHEGSGADMNPILSLGLVRNTFSLMLDLSTALKLDQDRQAKWKDILEKLSAFPVQERNGKMVFRYSEKGVDWWVNNGLGIQHIYPANAITLDSGDELLALSRNTIDEMKRFQDANTSSSFFMAAIRVGYTPRIVFDELRKYALHTYGNGFQLNNPHGIENSCTVANALNEMLCMSAGNVIRLFGGLPDGQNAEFKDLRTWGAFLISSRRENGRVEMVRIKSEKGKICTLLNPWPGKSARVWRNGKRTGSVSGERLELDTRPGELIVLQME</sequence>
<dbReference type="InterPro" id="IPR012341">
    <property type="entry name" value="6hp_glycosidase-like_sf"/>
</dbReference>
<dbReference type="Gene3D" id="1.50.10.10">
    <property type="match status" value="1"/>
</dbReference>
<proteinExistence type="predicted"/>
<dbReference type="RefSeq" id="WP_309983261.1">
    <property type="nucleotide sequence ID" value="NZ_JAVDTI010000002.1"/>
</dbReference>
<evidence type="ECO:0000313" key="3">
    <source>
        <dbReference type="Proteomes" id="UP001264980"/>
    </source>
</evidence>
<gene>
    <name evidence="2" type="ORF">J2W84_002485</name>
</gene>
<dbReference type="Pfam" id="PF22124">
    <property type="entry name" value="Glyco_hydro_95_cat"/>
    <property type="match status" value="1"/>
</dbReference>
<evidence type="ECO:0000259" key="1">
    <source>
        <dbReference type="Pfam" id="PF22124"/>
    </source>
</evidence>
<dbReference type="PANTHER" id="PTHR31084:SF0">
    <property type="entry name" value="ALPHA-L-FUCOSIDASE 2"/>
    <property type="match status" value="1"/>
</dbReference>
<protein>
    <recommendedName>
        <fullName evidence="1">Glycosyl hydrolase family 95 catalytic domain-containing protein</fullName>
    </recommendedName>
</protein>
<dbReference type="InterPro" id="IPR013780">
    <property type="entry name" value="Glyco_hydro_b"/>
</dbReference>
<evidence type="ECO:0000313" key="2">
    <source>
        <dbReference type="EMBL" id="MDR6805439.1"/>
    </source>
</evidence>
<comment type="caution">
    <text evidence="2">The sequence shown here is derived from an EMBL/GenBank/DDBJ whole genome shotgun (WGS) entry which is preliminary data.</text>
</comment>